<reference evidence="1" key="2">
    <citation type="journal article" date="2017" name="Genome Announc.">
        <title>High-Quality Draft Genome Sequence of Burkholderia contaminans CH-1, a Gram-Negative Bacterium That Metabolizes 2-Azahypoxanthine, a Plant Growth-Regulating Compound.</title>
        <authorList>
            <person name="Choi J.-H."/>
            <person name="Sugiura H."/>
            <person name="Moriuchi R."/>
            <person name="Kawagishi H."/>
            <person name="Dohra H."/>
        </authorList>
    </citation>
    <scope>NUCLEOTIDE SEQUENCE</scope>
    <source>
        <strain evidence="1">CH-1</strain>
        <plasmid evidence="1">pBC453</plasmid>
    </source>
</reference>
<dbReference type="Proteomes" id="UP001220209">
    <property type="component" value="Plasmid unnamed1"/>
</dbReference>
<sequence>MATEIDELLDEMSEHEARARLGNRFAYAVRLGVAYCARCATEVRGVGELEQFAAYRTAMKVARLMAWIDGHFGPEPCTFNGDGTLTVAAVAFDASGRRFVEREVIPATISAARDLLGY</sequence>
<evidence type="ECO:0000313" key="1">
    <source>
        <dbReference type="EMBL" id="BBA45371.1"/>
    </source>
</evidence>
<reference evidence="2 3" key="3">
    <citation type="submission" date="2021-12" db="EMBL/GenBank/DDBJ databases">
        <title>Genomic and phenotypic characterization of three Burkholderia contaminans isolates recovered from different sources.</title>
        <authorList>
            <person name="Lopez De Volder A."/>
            <person name="Fan Y."/>
            <person name="Nunvar J."/>
            <person name="Herrera T."/>
            <person name="Timp W."/>
            <person name="Degrossi J."/>
        </authorList>
    </citation>
    <scope>NUCLEOTIDE SEQUENCE [LARGE SCALE GENOMIC DNA]</scope>
    <source>
        <strain evidence="2 3">LMG 23361</strain>
        <plasmid evidence="2 3">unnamed1</plasmid>
    </source>
</reference>
<geneLocation type="plasmid" evidence="1">
    <name>pBC453</name>
</geneLocation>
<keyword evidence="1" id="KW-0614">Plasmid</keyword>
<accession>A0A250LPR2</accession>
<organism evidence="1">
    <name type="scientific">Burkholderia contaminans</name>
    <dbReference type="NCBI Taxonomy" id="488447"/>
    <lineage>
        <taxon>Bacteria</taxon>
        <taxon>Pseudomonadati</taxon>
        <taxon>Pseudomonadota</taxon>
        <taxon>Betaproteobacteria</taxon>
        <taxon>Burkholderiales</taxon>
        <taxon>Burkholderiaceae</taxon>
        <taxon>Burkholderia</taxon>
        <taxon>Burkholderia cepacia complex</taxon>
    </lineage>
</organism>
<dbReference type="EMBL" id="CP090643">
    <property type="protein sequence ID" value="WFN23634.1"/>
    <property type="molecule type" value="Genomic_DNA"/>
</dbReference>
<dbReference type="AlphaFoldDB" id="A0A250LPR2"/>
<evidence type="ECO:0000313" key="2">
    <source>
        <dbReference type="EMBL" id="WFN23634.1"/>
    </source>
</evidence>
<protein>
    <submittedName>
        <fullName evidence="1">Uncharacterized protein</fullName>
    </submittedName>
</protein>
<reference evidence="1" key="1">
    <citation type="journal article" date="2016" name="Biosci. Biotechnol. Biochem.">
        <title>Bioconversion of AHX to AOH by resting cells of Burkholderia contaminans CH-1.</title>
        <authorList>
            <person name="Choi J.H."/>
            <person name="Kikuchi A."/>
            <person name="Pumkaeo P."/>
            <person name="Hirai H."/>
            <person name="Tokuyama S."/>
            <person name="Kawagishi H."/>
        </authorList>
    </citation>
    <scope>NUCLEOTIDE SEQUENCE</scope>
    <source>
        <strain evidence="1">CH-1</strain>
        <plasmid evidence="1">pBC453</plasmid>
    </source>
</reference>
<geneLocation type="plasmid" evidence="2 3">
    <name>unnamed1</name>
</geneLocation>
<name>A0A250LPR2_9BURK</name>
<evidence type="ECO:0000313" key="3">
    <source>
        <dbReference type="Proteomes" id="UP001220209"/>
    </source>
</evidence>
<proteinExistence type="predicted"/>
<gene>
    <name evidence="1" type="ORF">BCCH1_78820</name>
    <name evidence="2" type="ORF">LXE91_39550</name>
</gene>
<dbReference type="RefSeq" id="WP_200904312.1">
    <property type="nucleotide sequence ID" value="NZ_AP018360.1"/>
</dbReference>
<dbReference type="EMBL" id="AP018360">
    <property type="protein sequence ID" value="BBA45371.1"/>
    <property type="molecule type" value="Genomic_DNA"/>
</dbReference>